<dbReference type="Gene3D" id="1.10.1740.10">
    <property type="match status" value="1"/>
</dbReference>
<evidence type="ECO:0000259" key="8">
    <source>
        <dbReference type="Pfam" id="PF08281"/>
    </source>
</evidence>
<keyword evidence="3" id="KW-0731">Sigma factor</keyword>
<accession>A0ABN2M7H4</accession>
<evidence type="ECO:0000256" key="5">
    <source>
        <dbReference type="ARBA" id="ARBA00023163"/>
    </source>
</evidence>
<reference evidence="9 10" key="1">
    <citation type="journal article" date="2019" name="Int. J. Syst. Evol. Microbiol.">
        <title>The Global Catalogue of Microorganisms (GCM) 10K type strain sequencing project: providing services to taxonomists for standard genome sequencing and annotation.</title>
        <authorList>
            <consortium name="The Broad Institute Genomics Platform"/>
            <consortium name="The Broad Institute Genome Sequencing Center for Infectious Disease"/>
            <person name="Wu L."/>
            <person name="Ma J."/>
        </authorList>
    </citation>
    <scope>NUCLEOTIDE SEQUENCE [LARGE SCALE GENOMIC DNA]</scope>
    <source>
        <strain evidence="9 10">JCM 13250</strain>
    </source>
</reference>
<feature type="domain" description="RNA polymerase sigma factor 70 region 4 type 2" evidence="8">
    <location>
        <begin position="127"/>
        <end position="179"/>
    </location>
</feature>
<comment type="similarity">
    <text evidence="1">Belongs to the sigma-70 factor family. ECF subfamily.</text>
</comment>
<evidence type="ECO:0000256" key="2">
    <source>
        <dbReference type="ARBA" id="ARBA00023015"/>
    </source>
</evidence>
<dbReference type="InterPro" id="IPR007627">
    <property type="entry name" value="RNA_pol_sigma70_r2"/>
</dbReference>
<dbReference type="NCBIfam" id="TIGR02937">
    <property type="entry name" value="sigma70-ECF"/>
    <property type="match status" value="1"/>
</dbReference>
<sequence length="188" mass="20751">MNAEPVSVPEATELSDAHPRVEGTPPGSRDEQFAAFVAAVGPYLLRVALLLAGNRGHAEDLVQTTFERTYRSWDRAQRADARAYARKVLVNLRIDRWRGTRREVLTSPDALPEHTVAGHADAVDERNEVIRALAVLPLAQRRVVVLRHLLDLTESETARELGISVGSVKSHNARALARLRTLITEGGQ</sequence>
<evidence type="ECO:0000256" key="6">
    <source>
        <dbReference type="SAM" id="MobiDB-lite"/>
    </source>
</evidence>
<keyword evidence="4" id="KW-0238">DNA-binding</keyword>
<dbReference type="CDD" id="cd06171">
    <property type="entry name" value="Sigma70_r4"/>
    <property type="match status" value="1"/>
</dbReference>
<comment type="caution">
    <text evidence="9">The sequence shown here is derived from an EMBL/GenBank/DDBJ whole genome shotgun (WGS) entry which is preliminary data.</text>
</comment>
<dbReference type="InterPro" id="IPR013324">
    <property type="entry name" value="RNA_pol_sigma_r3/r4-like"/>
</dbReference>
<dbReference type="PANTHER" id="PTHR43133:SF50">
    <property type="entry name" value="ECF RNA POLYMERASE SIGMA FACTOR SIGM"/>
    <property type="match status" value="1"/>
</dbReference>
<dbReference type="InterPro" id="IPR013325">
    <property type="entry name" value="RNA_pol_sigma_r2"/>
</dbReference>
<dbReference type="InterPro" id="IPR014325">
    <property type="entry name" value="RNA_pol_sigma-E_actinobac"/>
</dbReference>
<gene>
    <name evidence="9" type="ORF">GCM10009682_38130</name>
</gene>
<evidence type="ECO:0000313" key="10">
    <source>
        <dbReference type="Proteomes" id="UP001500218"/>
    </source>
</evidence>
<keyword evidence="2" id="KW-0805">Transcription regulation</keyword>
<name>A0ABN2M7H4_9ACTN</name>
<dbReference type="EMBL" id="BAAALT010000122">
    <property type="protein sequence ID" value="GAA1813334.1"/>
    <property type="molecule type" value="Genomic_DNA"/>
</dbReference>
<feature type="domain" description="RNA polymerase sigma-70 region 2" evidence="7">
    <location>
        <begin position="37"/>
        <end position="102"/>
    </location>
</feature>
<dbReference type="NCBIfam" id="TIGR02983">
    <property type="entry name" value="SigE-fam_strep"/>
    <property type="match status" value="1"/>
</dbReference>
<protein>
    <submittedName>
        <fullName evidence="9">SigE family RNA polymerase sigma factor</fullName>
    </submittedName>
</protein>
<evidence type="ECO:0000256" key="3">
    <source>
        <dbReference type="ARBA" id="ARBA00023082"/>
    </source>
</evidence>
<dbReference type="InterPro" id="IPR039425">
    <property type="entry name" value="RNA_pol_sigma-70-like"/>
</dbReference>
<keyword evidence="5" id="KW-0804">Transcription</keyword>
<dbReference type="InterPro" id="IPR014284">
    <property type="entry name" value="RNA_pol_sigma-70_dom"/>
</dbReference>
<dbReference type="InterPro" id="IPR013249">
    <property type="entry name" value="RNA_pol_sigma70_r4_t2"/>
</dbReference>
<dbReference type="Pfam" id="PF08281">
    <property type="entry name" value="Sigma70_r4_2"/>
    <property type="match status" value="1"/>
</dbReference>
<evidence type="ECO:0000256" key="4">
    <source>
        <dbReference type="ARBA" id="ARBA00023125"/>
    </source>
</evidence>
<organism evidence="9 10">
    <name type="scientific">Luedemannella flava</name>
    <dbReference type="NCBI Taxonomy" id="349316"/>
    <lineage>
        <taxon>Bacteria</taxon>
        <taxon>Bacillati</taxon>
        <taxon>Actinomycetota</taxon>
        <taxon>Actinomycetes</taxon>
        <taxon>Micromonosporales</taxon>
        <taxon>Micromonosporaceae</taxon>
        <taxon>Luedemannella</taxon>
    </lineage>
</organism>
<dbReference type="RefSeq" id="WP_344133743.1">
    <property type="nucleotide sequence ID" value="NZ_BAAALT010000122.1"/>
</dbReference>
<dbReference type="SUPFAM" id="SSF88659">
    <property type="entry name" value="Sigma3 and sigma4 domains of RNA polymerase sigma factors"/>
    <property type="match status" value="1"/>
</dbReference>
<dbReference type="Proteomes" id="UP001500218">
    <property type="component" value="Unassembled WGS sequence"/>
</dbReference>
<dbReference type="Pfam" id="PF04542">
    <property type="entry name" value="Sigma70_r2"/>
    <property type="match status" value="1"/>
</dbReference>
<evidence type="ECO:0000313" key="9">
    <source>
        <dbReference type="EMBL" id="GAA1813334.1"/>
    </source>
</evidence>
<feature type="region of interest" description="Disordered" evidence="6">
    <location>
        <begin position="1"/>
        <end position="28"/>
    </location>
</feature>
<evidence type="ECO:0000256" key="1">
    <source>
        <dbReference type="ARBA" id="ARBA00010641"/>
    </source>
</evidence>
<evidence type="ECO:0000259" key="7">
    <source>
        <dbReference type="Pfam" id="PF04542"/>
    </source>
</evidence>
<dbReference type="PANTHER" id="PTHR43133">
    <property type="entry name" value="RNA POLYMERASE ECF-TYPE SIGMA FACTO"/>
    <property type="match status" value="1"/>
</dbReference>
<dbReference type="SUPFAM" id="SSF88946">
    <property type="entry name" value="Sigma2 domain of RNA polymerase sigma factors"/>
    <property type="match status" value="1"/>
</dbReference>
<dbReference type="Gene3D" id="1.10.10.10">
    <property type="entry name" value="Winged helix-like DNA-binding domain superfamily/Winged helix DNA-binding domain"/>
    <property type="match status" value="1"/>
</dbReference>
<proteinExistence type="inferred from homology"/>
<dbReference type="InterPro" id="IPR036388">
    <property type="entry name" value="WH-like_DNA-bd_sf"/>
</dbReference>
<keyword evidence="10" id="KW-1185">Reference proteome</keyword>